<gene>
    <name evidence="2" type="ORF">E0W69_020280</name>
</gene>
<evidence type="ECO:0000313" key="3">
    <source>
        <dbReference type="Proteomes" id="UP000292424"/>
    </source>
</evidence>
<sequence>MPKIITLAHQKGGVGKSTIVLNLANCFKDNVRVAVVDIDPQGTALQLKDRIDNVEIIPYDKKLKLLPYDVVFVDTPPYLSDLLPEVFSVSDLVIIPTKAGIADLLAIRSTIALVKKAQEKNKALKAGVLFNMVKYGTTLTDEVAEQVQGFNVPILKAKISDRVNFTRSVALKDGIYGIGDSKAEKEIDQLAKEILLLINT</sequence>
<dbReference type="Proteomes" id="UP000292424">
    <property type="component" value="Plasmid pB3-10"/>
</dbReference>
<dbReference type="CDD" id="cd02042">
    <property type="entry name" value="ParAB_family"/>
    <property type="match status" value="1"/>
</dbReference>
<dbReference type="EMBL" id="CP044017">
    <property type="protein sequence ID" value="QES91054.1"/>
    <property type="molecule type" value="Genomic_DNA"/>
</dbReference>
<dbReference type="KEGG" id="arac:E0W69_020280"/>
<evidence type="ECO:0000313" key="2">
    <source>
        <dbReference type="EMBL" id="QES91054.1"/>
    </source>
</evidence>
<organism evidence="2 3">
    <name type="scientific">Rhizosphaericola mali</name>
    <dbReference type="NCBI Taxonomy" id="2545455"/>
    <lineage>
        <taxon>Bacteria</taxon>
        <taxon>Pseudomonadati</taxon>
        <taxon>Bacteroidota</taxon>
        <taxon>Chitinophagia</taxon>
        <taxon>Chitinophagales</taxon>
        <taxon>Chitinophagaceae</taxon>
        <taxon>Rhizosphaericola</taxon>
    </lineage>
</organism>
<evidence type="ECO:0000259" key="1">
    <source>
        <dbReference type="Pfam" id="PF01656"/>
    </source>
</evidence>
<proteinExistence type="predicted"/>
<dbReference type="InterPro" id="IPR050678">
    <property type="entry name" value="DNA_Partitioning_ATPase"/>
</dbReference>
<dbReference type="InterPro" id="IPR027417">
    <property type="entry name" value="P-loop_NTPase"/>
</dbReference>
<protein>
    <submittedName>
        <fullName evidence="2">ParA family protein</fullName>
    </submittedName>
</protein>
<dbReference type="SUPFAM" id="SSF52540">
    <property type="entry name" value="P-loop containing nucleoside triphosphate hydrolases"/>
    <property type="match status" value="1"/>
</dbReference>
<dbReference type="PANTHER" id="PTHR13696:SF96">
    <property type="entry name" value="COBQ_COBB_MIND_PARA NUCLEOTIDE BINDING DOMAIN-CONTAINING PROTEIN"/>
    <property type="match status" value="1"/>
</dbReference>
<accession>A0A5P2G5E7</accession>
<reference evidence="2 3" key="1">
    <citation type="submission" date="2019-09" db="EMBL/GenBank/DDBJ databases">
        <title>Complete genome sequence of Arachidicoccus sp. B3-10 isolated from apple orchard soil.</title>
        <authorList>
            <person name="Kim H.S."/>
            <person name="Han K.-I."/>
            <person name="Suh M.K."/>
            <person name="Lee K.C."/>
            <person name="Eom M.K."/>
            <person name="Kim J.-S."/>
            <person name="Kang S.W."/>
            <person name="Sin Y."/>
            <person name="Lee J.-S."/>
        </authorList>
    </citation>
    <scope>NUCLEOTIDE SEQUENCE [LARGE SCALE GENOMIC DNA]</scope>
    <source>
        <strain evidence="2 3">B3-10</strain>
        <plasmid evidence="3">pb3-10</plasmid>
    </source>
</reference>
<dbReference type="OrthoDB" id="9815116at2"/>
<dbReference type="Pfam" id="PF01656">
    <property type="entry name" value="CbiA"/>
    <property type="match status" value="1"/>
</dbReference>
<dbReference type="AlphaFoldDB" id="A0A5P2G5E7"/>
<dbReference type="InterPro" id="IPR002586">
    <property type="entry name" value="CobQ/CobB/MinD/ParA_Nub-bd_dom"/>
</dbReference>
<keyword evidence="3" id="KW-1185">Reference proteome</keyword>
<dbReference type="RefSeq" id="WP_131332047.1">
    <property type="nucleotide sequence ID" value="NZ_CP044017.1"/>
</dbReference>
<dbReference type="Gene3D" id="3.40.50.300">
    <property type="entry name" value="P-loop containing nucleotide triphosphate hydrolases"/>
    <property type="match status" value="1"/>
</dbReference>
<name>A0A5P2G5E7_9BACT</name>
<keyword evidence="2" id="KW-0614">Plasmid</keyword>
<dbReference type="PIRSF" id="PIRSF009320">
    <property type="entry name" value="Nuc_binding_HP_1000"/>
    <property type="match status" value="1"/>
</dbReference>
<feature type="domain" description="CobQ/CobB/MinD/ParA nucleotide binding" evidence="1">
    <location>
        <begin position="5"/>
        <end position="170"/>
    </location>
</feature>
<dbReference type="PANTHER" id="PTHR13696">
    <property type="entry name" value="P-LOOP CONTAINING NUCLEOSIDE TRIPHOSPHATE HYDROLASE"/>
    <property type="match status" value="1"/>
</dbReference>
<geneLocation type="plasmid" evidence="3">
    <name>pb3-10</name>
</geneLocation>